<reference evidence="7" key="1">
    <citation type="submission" date="2017-02" db="EMBL/GenBank/DDBJ databases">
        <authorList>
            <person name="Varghese N."/>
            <person name="Submissions S."/>
        </authorList>
    </citation>
    <scope>NUCLEOTIDE SEQUENCE [LARGE SCALE GENOMIC DNA]</scope>
    <source>
        <strain evidence="7">DSM 15739</strain>
    </source>
</reference>
<dbReference type="Gene3D" id="1.20.1090.10">
    <property type="entry name" value="Dehydroquinate synthase-like - alpha domain"/>
    <property type="match status" value="1"/>
</dbReference>
<feature type="binding site" evidence="4">
    <location>
        <position position="121"/>
    </location>
    <ligand>
        <name>NAD(+)</name>
        <dbReference type="ChEBI" id="CHEBI:57540"/>
    </ligand>
</feature>
<dbReference type="Gene3D" id="3.40.50.1970">
    <property type="match status" value="1"/>
</dbReference>
<dbReference type="GO" id="GO:0046872">
    <property type="term" value="F:metal ion binding"/>
    <property type="evidence" value="ECO:0007669"/>
    <property type="project" value="UniProtKB-KW"/>
</dbReference>
<keyword evidence="2" id="KW-0560">Oxidoreductase</keyword>
<dbReference type="GO" id="GO:0016614">
    <property type="term" value="F:oxidoreductase activity, acting on CH-OH group of donors"/>
    <property type="evidence" value="ECO:0007669"/>
    <property type="project" value="InterPro"/>
</dbReference>
<dbReference type="Proteomes" id="UP000189941">
    <property type="component" value="Unassembled WGS sequence"/>
</dbReference>
<dbReference type="PANTHER" id="PTHR43616">
    <property type="entry name" value="GLYCEROL DEHYDROGENASE"/>
    <property type="match status" value="1"/>
</dbReference>
<evidence type="ECO:0000256" key="1">
    <source>
        <dbReference type="ARBA" id="ARBA00022723"/>
    </source>
</evidence>
<feature type="binding site" evidence="4">
    <location>
        <begin position="90"/>
        <end position="94"/>
    </location>
    <ligand>
        <name>NAD(+)</name>
        <dbReference type="ChEBI" id="CHEBI:57540"/>
    </ligand>
</feature>
<dbReference type="PANTHER" id="PTHR43616:SF3">
    <property type="entry name" value="HYDROXYCARBOXYLATE DEHYDROGENASE A"/>
    <property type="match status" value="1"/>
</dbReference>
<evidence type="ECO:0000256" key="4">
    <source>
        <dbReference type="PIRSR" id="PIRSR000112-3"/>
    </source>
</evidence>
<dbReference type="SUPFAM" id="SSF56796">
    <property type="entry name" value="Dehydroquinate synthase-like"/>
    <property type="match status" value="1"/>
</dbReference>
<name>A0A1T4KDD8_9LACT</name>
<keyword evidence="3" id="KW-0862">Zinc</keyword>
<evidence type="ECO:0000259" key="5">
    <source>
        <dbReference type="Pfam" id="PF00465"/>
    </source>
</evidence>
<keyword evidence="1 3" id="KW-0479">Metal-binding</keyword>
<dbReference type="STRING" id="1121925.SAMN02746011_00692"/>
<proteinExistence type="predicted"/>
<accession>A0A1T4KDD8</accession>
<feature type="binding site" evidence="3">
    <location>
        <position position="252"/>
    </location>
    <ligand>
        <name>glycerol</name>
        <dbReference type="ChEBI" id="CHEBI:17754"/>
    </ligand>
</feature>
<keyword evidence="4" id="KW-0520">NAD</keyword>
<feature type="binding site" evidence="4">
    <location>
        <position position="123"/>
    </location>
    <ligand>
        <name>NAD(+)</name>
        <dbReference type="ChEBI" id="CHEBI:57540"/>
    </ligand>
</feature>
<dbReference type="CDD" id="cd08172">
    <property type="entry name" value="GlyDH-like"/>
    <property type="match status" value="1"/>
</dbReference>
<dbReference type="OrthoDB" id="5198708at2"/>
<protein>
    <submittedName>
        <fullName evidence="6">Uncharacterized oxidoreductase</fullName>
    </submittedName>
</protein>
<evidence type="ECO:0000256" key="3">
    <source>
        <dbReference type="PIRSR" id="PIRSR000112-1"/>
    </source>
</evidence>
<dbReference type="Pfam" id="PF00465">
    <property type="entry name" value="Fe-ADH"/>
    <property type="match status" value="1"/>
</dbReference>
<sequence length="359" mass="38824">MELSEITRPGVGQYISQPGALTFLDSSIQLFKQPLIITGDKAYHAFNKFYPQGRRYSVLFYDQSASHENIESLVNNAPSGTDLIIGVGGGKALDTAKGVANKLQVEYVMIPTVLGTCAACTPLSVIYHPDHTFKTVDYYPKAAFLTIVDTDLLIESPLKYLQSGIGDTLAKWYEAIALAEKLPLPWSTSIALGLSSAQLSRETLLNDGAKAIESIQSKQLSDAFQRIVDTIFLIAASVGGFAGSYGRIAGAHAVHNGLTLLPETASIEHGVKVAYGILVQIATLGNREELNTLLPFYHVNHFPTTLKQLGVTEDLPNKISQVATYAASNNESFILAKPDLTADDIIKGMTYLENLASRT</sequence>
<organism evidence="6 7">
    <name type="scientific">Globicatella sulfidifaciens DSM 15739</name>
    <dbReference type="NCBI Taxonomy" id="1121925"/>
    <lineage>
        <taxon>Bacteria</taxon>
        <taxon>Bacillati</taxon>
        <taxon>Bacillota</taxon>
        <taxon>Bacilli</taxon>
        <taxon>Lactobacillales</taxon>
        <taxon>Aerococcaceae</taxon>
        <taxon>Globicatella</taxon>
    </lineage>
</organism>
<feature type="binding site" evidence="3">
    <location>
        <position position="167"/>
    </location>
    <ligand>
        <name>glycerol</name>
        <dbReference type="ChEBI" id="CHEBI:17754"/>
    </ligand>
</feature>
<dbReference type="AlphaFoldDB" id="A0A1T4KDD8"/>
<gene>
    <name evidence="6" type="ORF">SAMN02746011_00692</name>
</gene>
<dbReference type="EMBL" id="FUWO01000004">
    <property type="protein sequence ID" value="SJZ40442.1"/>
    <property type="molecule type" value="Genomic_DNA"/>
</dbReference>
<comment type="cofactor">
    <cofactor evidence="3">
        <name>Zn(2+)</name>
        <dbReference type="ChEBI" id="CHEBI:29105"/>
    </cofactor>
    <text evidence="3">Binds 1 zinc ion per subunit.</text>
</comment>
<evidence type="ECO:0000256" key="2">
    <source>
        <dbReference type="ARBA" id="ARBA00023002"/>
    </source>
</evidence>
<feature type="binding site" evidence="4">
    <location>
        <position position="127"/>
    </location>
    <ligand>
        <name>NAD(+)</name>
        <dbReference type="ChEBI" id="CHEBI:57540"/>
    </ligand>
</feature>
<dbReference type="PIRSF" id="PIRSF000112">
    <property type="entry name" value="Glycerol_dehydrogenase"/>
    <property type="match status" value="1"/>
</dbReference>
<feature type="binding site" evidence="3">
    <location>
        <position position="269"/>
    </location>
    <ligand>
        <name>glycerol</name>
        <dbReference type="ChEBI" id="CHEBI:17754"/>
    </ligand>
</feature>
<evidence type="ECO:0000313" key="7">
    <source>
        <dbReference type="Proteomes" id="UP000189941"/>
    </source>
</evidence>
<dbReference type="InterPro" id="IPR016205">
    <property type="entry name" value="Glycerol_DH"/>
</dbReference>
<keyword evidence="7" id="KW-1185">Reference proteome</keyword>
<feature type="domain" description="Alcohol dehydrogenase iron-type/glycerol dehydrogenase GldA" evidence="5">
    <location>
        <begin position="13"/>
        <end position="146"/>
    </location>
</feature>
<dbReference type="RefSeq" id="WP_159443847.1">
    <property type="nucleotide sequence ID" value="NZ_FUWO01000004.1"/>
</dbReference>
<dbReference type="InterPro" id="IPR001670">
    <property type="entry name" value="ADH_Fe/GldA"/>
</dbReference>
<evidence type="ECO:0000313" key="6">
    <source>
        <dbReference type="EMBL" id="SJZ40442.1"/>
    </source>
</evidence>